<keyword evidence="2" id="KW-1185">Reference proteome</keyword>
<evidence type="ECO:0000313" key="1">
    <source>
        <dbReference type="EMBL" id="EYB88793.1"/>
    </source>
</evidence>
<dbReference type="STRING" id="53326.A0A016SDM5"/>
<organism evidence="1 2">
    <name type="scientific">Ancylostoma ceylanicum</name>
    <dbReference type="NCBI Taxonomy" id="53326"/>
    <lineage>
        <taxon>Eukaryota</taxon>
        <taxon>Metazoa</taxon>
        <taxon>Ecdysozoa</taxon>
        <taxon>Nematoda</taxon>
        <taxon>Chromadorea</taxon>
        <taxon>Rhabditida</taxon>
        <taxon>Rhabditina</taxon>
        <taxon>Rhabditomorpha</taxon>
        <taxon>Strongyloidea</taxon>
        <taxon>Ancylostomatidae</taxon>
        <taxon>Ancylostomatinae</taxon>
        <taxon>Ancylostoma</taxon>
    </lineage>
</organism>
<comment type="caution">
    <text evidence="1">The sequence shown here is derived from an EMBL/GenBank/DDBJ whole genome shotgun (WGS) entry which is preliminary data.</text>
</comment>
<dbReference type="EMBL" id="JARK01001577">
    <property type="protein sequence ID" value="EYB88793.1"/>
    <property type="molecule type" value="Genomic_DNA"/>
</dbReference>
<evidence type="ECO:0000313" key="2">
    <source>
        <dbReference type="Proteomes" id="UP000024635"/>
    </source>
</evidence>
<dbReference type="Proteomes" id="UP000024635">
    <property type="component" value="Unassembled WGS sequence"/>
</dbReference>
<proteinExistence type="predicted"/>
<accession>A0A016SDM5</accession>
<sequence length="430" mass="48981">MLQMYAHIDTDTVDEFKILRDFHEVAVEEKKKDSKEKMIAKETRRITNEFVDRVLENVRIGCILTRSVEDVTSLKDLINNCCQNSEHLPLVKAGIQRWFTANAHILQLSQIGSIFKESSTVDQVACLSPPKVLFAFGSLLVSDINSTVRGMNSRGGRQSVKAITTRLEYDEYKDIQNSKNKKEDIEEHVLSTALRNALRRTVEPIVDESVREILEPAIRRIESVKRERKATKGGTVKQDEKLIAKRKIMYEAEKSTKNNNSDFLATDLHNIFLRICFRKAKPEVIQHMIHYNYPLSAHCATIVFDGVVELLKSLRVKTLHVQLKRGEQTIFVYNATSKANEGEVVAVTLSLQRNCFYICENGKAETEMKFHLGVFEALSEAVRGFSDAFALGSDNFVQKLEEIIGDSDSIDNSWVKQVEWHSNEKLICPV</sequence>
<dbReference type="AlphaFoldDB" id="A0A016SDM5"/>
<protein>
    <submittedName>
        <fullName evidence="1">Uncharacterized protein</fullName>
    </submittedName>
</protein>
<name>A0A016SDM5_9BILA</name>
<dbReference type="OrthoDB" id="10515081at2759"/>
<gene>
    <name evidence="1" type="primary">Acey_s0241.g3369</name>
    <name evidence="1" type="ORF">Y032_0241g3369</name>
</gene>
<reference evidence="2" key="1">
    <citation type="journal article" date="2015" name="Nat. Genet.">
        <title>The genome and transcriptome of the zoonotic hookworm Ancylostoma ceylanicum identify infection-specific gene families.</title>
        <authorList>
            <person name="Schwarz E.M."/>
            <person name="Hu Y."/>
            <person name="Antoshechkin I."/>
            <person name="Miller M.M."/>
            <person name="Sternberg P.W."/>
            <person name="Aroian R.V."/>
        </authorList>
    </citation>
    <scope>NUCLEOTIDE SEQUENCE</scope>
    <source>
        <strain evidence="2">HY135</strain>
    </source>
</reference>